<evidence type="ECO:0000313" key="2">
    <source>
        <dbReference type="EMBL" id="KAK5975454.1"/>
    </source>
</evidence>
<evidence type="ECO:0000313" key="3">
    <source>
        <dbReference type="Proteomes" id="UP001331761"/>
    </source>
</evidence>
<comment type="caution">
    <text evidence="2">The sequence shown here is derived from an EMBL/GenBank/DDBJ whole genome shotgun (WGS) entry which is preliminary data.</text>
</comment>
<feature type="region of interest" description="Disordered" evidence="1">
    <location>
        <begin position="24"/>
        <end position="54"/>
    </location>
</feature>
<name>A0AAN8J1K7_TRICO</name>
<dbReference type="EMBL" id="WIXE01013014">
    <property type="protein sequence ID" value="KAK5975454.1"/>
    <property type="molecule type" value="Genomic_DNA"/>
</dbReference>
<evidence type="ECO:0000256" key="1">
    <source>
        <dbReference type="SAM" id="MobiDB-lite"/>
    </source>
</evidence>
<sequence length="82" mass="9298">MSSRQGLLTRASNRLLTILKEQAPLRESTTQRSTDDDGMNATNLRRQFRSARTTTESELRNVEIALNNYLMAADNRPNDSVD</sequence>
<feature type="compositionally biased region" description="Polar residues" evidence="1">
    <location>
        <begin position="40"/>
        <end position="54"/>
    </location>
</feature>
<accession>A0AAN8J1K7</accession>
<proteinExistence type="predicted"/>
<gene>
    <name evidence="2" type="ORF">GCK32_004100</name>
</gene>
<keyword evidence="3" id="KW-1185">Reference proteome</keyword>
<dbReference type="AlphaFoldDB" id="A0AAN8J1K7"/>
<protein>
    <submittedName>
        <fullName evidence="2">Uncharacterized protein</fullName>
    </submittedName>
</protein>
<organism evidence="2 3">
    <name type="scientific">Trichostrongylus colubriformis</name>
    <name type="common">Black scour worm</name>
    <dbReference type="NCBI Taxonomy" id="6319"/>
    <lineage>
        <taxon>Eukaryota</taxon>
        <taxon>Metazoa</taxon>
        <taxon>Ecdysozoa</taxon>
        <taxon>Nematoda</taxon>
        <taxon>Chromadorea</taxon>
        <taxon>Rhabditida</taxon>
        <taxon>Rhabditina</taxon>
        <taxon>Rhabditomorpha</taxon>
        <taxon>Strongyloidea</taxon>
        <taxon>Trichostrongylidae</taxon>
        <taxon>Trichostrongylus</taxon>
    </lineage>
</organism>
<dbReference type="Proteomes" id="UP001331761">
    <property type="component" value="Unassembled WGS sequence"/>
</dbReference>
<reference evidence="2 3" key="1">
    <citation type="submission" date="2019-10" db="EMBL/GenBank/DDBJ databases">
        <title>Assembly and Annotation for the nematode Trichostrongylus colubriformis.</title>
        <authorList>
            <person name="Martin J."/>
        </authorList>
    </citation>
    <scope>NUCLEOTIDE SEQUENCE [LARGE SCALE GENOMIC DNA]</scope>
    <source>
        <strain evidence="2">G859</strain>
        <tissue evidence="2">Whole worm</tissue>
    </source>
</reference>